<proteinExistence type="predicted"/>
<protein>
    <submittedName>
        <fullName evidence="2">Uncharacterized protein</fullName>
    </submittedName>
</protein>
<evidence type="ECO:0000313" key="2">
    <source>
        <dbReference type="EMBL" id="BES90554.1"/>
    </source>
</evidence>
<sequence length="77" mass="8670">MTGPRASQYESPRELSAEAQVRREKRQRETAGGRGLEGKGNKYWLGKFFKTWNAAITIHVFRPCCSFGKPGATCLIH</sequence>
<keyword evidence="3" id="KW-1185">Reference proteome</keyword>
<organism evidence="2 3">
    <name type="scientific">Nesidiocoris tenuis</name>
    <dbReference type="NCBI Taxonomy" id="355587"/>
    <lineage>
        <taxon>Eukaryota</taxon>
        <taxon>Metazoa</taxon>
        <taxon>Ecdysozoa</taxon>
        <taxon>Arthropoda</taxon>
        <taxon>Hexapoda</taxon>
        <taxon>Insecta</taxon>
        <taxon>Pterygota</taxon>
        <taxon>Neoptera</taxon>
        <taxon>Paraneoptera</taxon>
        <taxon>Hemiptera</taxon>
        <taxon>Heteroptera</taxon>
        <taxon>Panheteroptera</taxon>
        <taxon>Cimicomorpha</taxon>
        <taxon>Miridae</taxon>
        <taxon>Dicyphina</taxon>
        <taxon>Nesidiocoris</taxon>
    </lineage>
</organism>
<name>A0ABN7AH73_9HEMI</name>
<reference evidence="2 3" key="1">
    <citation type="submission" date="2023-09" db="EMBL/GenBank/DDBJ databases">
        <title>Nesidiocoris tenuis whole genome shotgun sequence.</title>
        <authorList>
            <person name="Shibata T."/>
            <person name="Shimoda M."/>
            <person name="Kobayashi T."/>
            <person name="Uehara T."/>
        </authorList>
    </citation>
    <scope>NUCLEOTIDE SEQUENCE [LARGE SCALE GENOMIC DNA]</scope>
    <source>
        <strain evidence="2 3">Japan</strain>
    </source>
</reference>
<feature type="compositionally biased region" description="Basic and acidic residues" evidence="1">
    <location>
        <begin position="11"/>
        <end position="40"/>
    </location>
</feature>
<dbReference type="Proteomes" id="UP001307889">
    <property type="component" value="Chromosome 2"/>
</dbReference>
<gene>
    <name evidence="2" type="ORF">NTJ_03362</name>
</gene>
<accession>A0ABN7AH73</accession>
<evidence type="ECO:0000313" key="3">
    <source>
        <dbReference type="Proteomes" id="UP001307889"/>
    </source>
</evidence>
<evidence type="ECO:0000256" key="1">
    <source>
        <dbReference type="SAM" id="MobiDB-lite"/>
    </source>
</evidence>
<feature type="region of interest" description="Disordered" evidence="1">
    <location>
        <begin position="1"/>
        <end position="40"/>
    </location>
</feature>
<dbReference type="EMBL" id="AP028910">
    <property type="protein sequence ID" value="BES90554.1"/>
    <property type="molecule type" value="Genomic_DNA"/>
</dbReference>